<dbReference type="InterPro" id="IPR035965">
    <property type="entry name" value="PAS-like_dom_sf"/>
</dbReference>
<dbReference type="InterPro" id="IPR003661">
    <property type="entry name" value="HisK_dim/P_dom"/>
</dbReference>
<dbReference type="Gene3D" id="3.40.50.2300">
    <property type="match status" value="1"/>
</dbReference>
<dbReference type="InterPro" id="IPR056669">
    <property type="entry name" value="DUF7767"/>
</dbReference>
<feature type="compositionally biased region" description="Basic and acidic residues" evidence="3">
    <location>
        <begin position="1058"/>
        <end position="1068"/>
    </location>
</feature>
<feature type="region of interest" description="Disordered" evidence="3">
    <location>
        <begin position="806"/>
        <end position="868"/>
    </location>
</feature>
<feature type="compositionally biased region" description="Low complexity" evidence="3">
    <location>
        <begin position="854"/>
        <end position="867"/>
    </location>
</feature>
<dbReference type="Pfam" id="PF02518">
    <property type="entry name" value="HATPase_c"/>
    <property type="match status" value="1"/>
</dbReference>
<dbReference type="PANTHER" id="PTHR43719">
    <property type="entry name" value="TWO-COMPONENT HISTIDINE KINASE"/>
    <property type="match status" value="1"/>
</dbReference>
<feature type="domain" description="Histidine kinase" evidence="4">
    <location>
        <begin position="1679"/>
        <end position="1950"/>
    </location>
</feature>
<evidence type="ECO:0000259" key="5">
    <source>
        <dbReference type="PROSITE" id="PS50110"/>
    </source>
</evidence>
<evidence type="ECO:0000313" key="7">
    <source>
        <dbReference type="Proteomes" id="UP000281245"/>
    </source>
</evidence>
<dbReference type="SUPFAM" id="SSF47384">
    <property type="entry name" value="Homodimeric domain of signal transducing histidine kinase"/>
    <property type="match status" value="1"/>
</dbReference>
<evidence type="ECO:0000259" key="4">
    <source>
        <dbReference type="PROSITE" id="PS50109"/>
    </source>
</evidence>
<feature type="modified residue" description="4-aspartylphosphate" evidence="2">
    <location>
        <position position="2067"/>
    </location>
</feature>
<dbReference type="InterPro" id="IPR005467">
    <property type="entry name" value="His_kinase_dom"/>
</dbReference>
<dbReference type="InterPro" id="IPR004358">
    <property type="entry name" value="Sig_transdc_His_kin-like_C"/>
</dbReference>
<dbReference type="InterPro" id="IPR011006">
    <property type="entry name" value="CheY-like_superfamily"/>
</dbReference>
<dbReference type="Pfam" id="PF00512">
    <property type="entry name" value="HisKA"/>
    <property type="match status" value="1"/>
</dbReference>
<keyword evidence="1 2" id="KW-0597">Phosphoprotein</keyword>
<dbReference type="Pfam" id="PF26131">
    <property type="entry name" value="PAS-like"/>
    <property type="match status" value="1"/>
</dbReference>
<dbReference type="SUPFAM" id="SSF55874">
    <property type="entry name" value="ATPase domain of HSP90 chaperone/DNA topoisomerase II/histidine kinase"/>
    <property type="match status" value="1"/>
</dbReference>
<feature type="region of interest" description="Disordered" evidence="3">
    <location>
        <begin position="682"/>
        <end position="758"/>
    </location>
</feature>
<feature type="domain" description="Response regulatory" evidence="5">
    <location>
        <begin position="2006"/>
        <end position="2138"/>
    </location>
</feature>
<dbReference type="VEuPathDB" id="FungiDB:BTJ68_08079"/>
<name>A0A3M6XCG1_HORWE</name>
<feature type="region of interest" description="Disordered" evidence="3">
    <location>
        <begin position="528"/>
        <end position="591"/>
    </location>
</feature>
<feature type="region of interest" description="Disordered" evidence="3">
    <location>
        <begin position="992"/>
        <end position="1078"/>
    </location>
</feature>
<dbReference type="OrthoDB" id="60033at2759"/>
<dbReference type="InterPro" id="IPR001789">
    <property type="entry name" value="Sig_transdc_resp-reg_receiver"/>
</dbReference>
<dbReference type="InterPro" id="IPR003594">
    <property type="entry name" value="HATPase_dom"/>
</dbReference>
<reference evidence="6 7" key="1">
    <citation type="journal article" date="2018" name="BMC Genomics">
        <title>Genomic evidence for intraspecific hybridization in a clonal and extremely halotolerant yeast.</title>
        <authorList>
            <person name="Gostincar C."/>
            <person name="Stajich J.E."/>
            <person name="Zupancic J."/>
            <person name="Zalar P."/>
            <person name="Gunde-Cimerman N."/>
        </authorList>
    </citation>
    <scope>NUCLEOTIDE SEQUENCE [LARGE SCALE GENOMIC DNA]</scope>
    <source>
        <strain evidence="6 7">EXF-6656</strain>
    </source>
</reference>
<dbReference type="Pfam" id="PF13188">
    <property type="entry name" value="PAS_8"/>
    <property type="match status" value="1"/>
</dbReference>
<evidence type="ECO:0000256" key="2">
    <source>
        <dbReference type="PROSITE-ProRule" id="PRU00169"/>
    </source>
</evidence>
<organism evidence="6 7">
    <name type="scientific">Hortaea werneckii</name>
    <name type="common">Black yeast</name>
    <name type="synonym">Cladosporium werneckii</name>
    <dbReference type="NCBI Taxonomy" id="91943"/>
    <lineage>
        <taxon>Eukaryota</taxon>
        <taxon>Fungi</taxon>
        <taxon>Dikarya</taxon>
        <taxon>Ascomycota</taxon>
        <taxon>Pezizomycotina</taxon>
        <taxon>Dothideomycetes</taxon>
        <taxon>Dothideomycetidae</taxon>
        <taxon>Mycosphaerellales</taxon>
        <taxon>Teratosphaeriaceae</taxon>
        <taxon>Hortaea</taxon>
    </lineage>
</organism>
<dbReference type="Gene3D" id="3.30.565.10">
    <property type="entry name" value="Histidine kinase-like ATPase, C-terminal domain"/>
    <property type="match status" value="1"/>
</dbReference>
<feature type="compositionally biased region" description="Polar residues" evidence="3">
    <location>
        <begin position="564"/>
        <end position="591"/>
    </location>
</feature>
<comment type="caution">
    <text evidence="6">The sequence shown here is derived from an EMBL/GenBank/DDBJ whole genome shotgun (WGS) entry which is preliminary data.</text>
</comment>
<dbReference type="CDD" id="cd17546">
    <property type="entry name" value="REC_hyHK_CKI1_RcsC-like"/>
    <property type="match status" value="1"/>
</dbReference>
<dbReference type="InterPro" id="IPR057940">
    <property type="entry name" value="Tri-helical_dom"/>
</dbReference>
<dbReference type="PRINTS" id="PR00344">
    <property type="entry name" value="BCTRLSENSOR"/>
</dbReference>
<proteinExistence type="predicted"/>
<feature type="region of interest" description="Disordered" evidence="3">
    <location>
        <begin position="151"/>
        <end position="220"/>
    </location>
</feature>
<feature type="compositionally biased region" description="Polar residues" evidence="3">
    <location>
        <begin position="839"/>
        <end position="848"/>
    </location>
</feature>
<dbReference type="SUPFAM" id="SSF52172">
    <property type="entry name" value="CheY-like"/>
    <property type="match status" value="1"/>
</dbReference>
<dbReference type="SMART" id="SM00388">
    <property type="entry name" value="HisKA"/>
    <property type="match status" value="1"/>
</dbReference>
<dbReference type="InterPro" id="IPR050956">
    <property type="entry name" value="2C_system_His_kinase"/>
</dbReference>
<dbReference type="SMART" id="SM00387">
    <property type="entry name" value="HATPase_c"/>
    <property type="match status" value="1"/>
</dbReference>
<dbReference type="CDD" id="cd00130">
    <property type="entry name" value="PAS"/>
    <property type="match status" value="1"/>
</dbReference>
<feature type="region of interest" description="Disordered" evidence="3">
    <location>
        <begin position="1951"/>
        <end position="1977"/>
    </location>
</feature>
<feature type="compositionally biased region" description="Basic and acidic residues" evidence="3">
    <location>
        <begin position="694"/>
        <end position="711"/>
    </location>
</feature>
<evidence type="ECO:0000313" key="6">
    <source>
        <dbReference type="EMBL" id="RMX88514.1"/>
    </source>
</evidence>
<dbReference type="InterPro" id="IPR000014">
    <property type="entry name" value="PAS"/>
</dbReference>
<dbReference type="InterPro" id="IPR058846">
    <property type="entry name" value="PAS-like"/>
</dbReference>
<dbReference type="VEuPathDB" id="FungiDB:BTJ68_08080"/>
<dbReference type="InterPro" id="IPR036097">
    <property type="entry name" value="HisK_dim/P_sf"/>
</dbReference>
<dbReference type="SUPFAM" id="SSF55785">
    <property type="entry name" value="PYP-like sensor domain (PAS domain)"/>
    <property type="match status" value="1"/>
</dbReference>
<evidence type="ECO:0000256" key="1">
    <source>
        <dbReference type="ARBA" id="ARBA00022553"/>
    </source>
</evidence>
<sequence>MGIERKKSVAETGIWQASKDRLVQENVHLATVMHPFQPDLDKKAIAIDCLCADVTKRMRDSKKKLTIADSNNALGLNPTTSKEIRKRFYEILERDQYTTRLACGDVHWAELRQSWFDAVPLLQQVVNEGDAHKMKCLDILCRDATKRYNDDAVRRDPSRRQYQQSTYGPGPGSAKANGRKEKKGSPDSTATPAEKGSPSKRKGKRTAPQPEQSLNTDPALAPYANPVPCYFRLSPESLLIGNHPRMWLGKLTAPTIQSLHTAAASKAGAATVPKVQGIIKNGEPGPNGEEGVGEDMYQIDDDGELQVYLEAAGEKSTFVKFDVTSDDGNCVTALGCLHAPHSGNIMHWNPDTGLGSYDAIALWFSPFQNESRQLVSNAMLCCGYTMKLYGIDGVVVTAFHVATLVDLFHLLGIGIVECGAQRTSVDRPIQDEPWIEFSNAWVSSNRPQPYTSVKDLLRFFTPTTPILRGGRRCTTYARIRRRPSRDKPTSSYIVGARPRRQSPGDDARTLELPPKHCPVHAYIQPLLMNETTSEQKPSIFRSREPIPSDKLPEIPANASKGPSARTQSPFQRPNASEQSEQSHIQAQQAKTRATIEHLGAPQPITGLGTLSIFAEGHQPGGHLGSGSIGVGGVQGGLQGALVNCASINTRPSICSTDAVGVWKGAAGDGSASVYNTATGHSAEEELFPSQAPGLKDRDHIEIGKRRRREDGQESAETESSSEPTVKKARFKAPKTKHTLSGLQFPPSTLDRPPLEPPSPLFFSHNLMRQRPDLPPRFSSSEAGARMLNNARSEDSHVKTVSLARGTVATPPGSAHSSAAQTPLTSAARSDDVSRRFQERSSLGRSQSPGELMKPPSSSGGDGDPMSGILSQIGVTELLEQDERPTFVVDLTDSGNYGTGQLNLVFANSSLKSYAGMQELVNGAAGDASCSPGSAANTFLQFKSWLLSASVNGESLNVCLPSFAFGGLNWSCSTLRKRLRIIAGAFSARATPPASARTKASIPSPAQQSDPISVKPSALEPLDYFTGTPSQVPAADGPSGDNNKVAVVPTIEAHAPPQDPKETRKERSSTGDLIANNSEHDLSVATELLPSTQTYVPPSRPSPSPSSVEATLLMRTPTSSTIDSTVSQIPIVQPDVPSFDWTSLPITGEMPRHIRFARSIDWASTSLGPIELWSSDLRQMCNLIMASPHPAAMYWGDDLIALYNEAYILLAGQKHPKLMGMSYSDAWAEIWSEVEGVFASARLTGEATMKDDDCLFIMRNGYLEETYFSWSIIPMVGRDGTVMGLYNPAFEKTRRKIAERRMLTLREVGERTASARDVKGFWSQVLGAFDFNEYDSPFLLLYSVMDDADSDASSMHSASVLGARQCSLEGALGVPEGHMAAPAQIDLRSGMEGFGPVFREVMKTDKPVLLHVGSKDLPARLLDGLEWRGFGDPVRTVVVCPIHPTTGENTLGFLVLGVNPRRPYDDDYSLFVQLLSRQLATSLASVVLFEEEIRRGQKAAKLAALDRIELSEQLAARTQQAIESETKFTRMAEFAPVGMFIADSSGKLTFANDTWYEISRVPRNRAEKAVGKDGEAAWMEEVLPADRELVKQLWSDLVIRTKPISNEFRFKAQWEDRNGERGDTWVLFSAYPEKYDDGKLKSIFGVMTNISQQKWAEGIQRFKMEEAVELKRQQENFIDITSHEMRNPLSAILQCSDEIASSLTKFRQGDARAIPDEVLTSCLDAAQIINLCSQHQKRIVDDILTLSKLDSQLLLVTPVDAQPLTVVQRALKMHEGELQAADIQMKFVVDQSFRDLDLDWVRLDPSRVLQVLINLTTNAIKFTGTESKRTITVTIGASRKRPSETPNAPVNYFPTRSKRKDAMSEKEWGDGEIVYITFSVKDTGRGLNPEEKKMLFLRFSQASPRTHVQYGGSGLGLFISRELTELQGGEIGVESEAGKGSTFAFYVAARRSNPSPSDTEAATGVKRNDVKSKSQLSSVVKPADSKVQGLLSGDPSVMANGEPLQKRVLIVEDNLVNQRVLQKQLKNLGTEVHLANHGGEALDRLRQSTYWAEGGKTGKLELGVVLMDQEMPVMDGLTCTKKIRELEQEGKLTGHVPIIAVTANARAEQVQTALNAGMDDVVSKPFRIPELVPKIEELMAKYPMPRATTHGR</sequence>
<dbReference type="SMART" id="SM00448">
    <property type="entry name" value="REC"/>
    <property type="match status" value="1"/>
</dbReference>
<feature type="compositionally biased region" description="Basic and acidic residues" evidence="3">
    <location>
        <begin position="541"/>
        <end position="552"/>
    </location>
</feature>
<gene>
    <name evidence="6" type="ORF">D0869_01559</name>
</gene>
<dbReference type="PROSITE" id="PS50109">
    <property type="entry name" value="HIS_KIN"/>
    <property type="match status" value="1"/>
</dbReference>
<dbReference type="Pfam" id="PF24465">
    <property type="entry name" value="Tri-helical"/>
    <property type="match status" value="2"/>
</dbReference>
<dbReference type="Pfam" id="PF24962">
    <property type="entry name" value="DUF7767"/>
    <property type="match status" value="1"/>
</dbReference>
<dbReference type="Gene3D" id="1.10.287.130">
    <property type="match status" value="1"/>
</dbReference>
<evidence type="ECO:0000256" key="3">
    <source>
        <dbReference type="SAM" id="MobiDB-lite"/>
    </source>
</evidence>
<dbReference type="SUPFAM" id="SSF55781">
    <property type="entry name" value="GAF domain-like"/>
    <property type="match status" value="1"/>
</dbReference>
<dbReference type="GO" id="GO:0000155">
    <property type="term" value="F:phosphorelay sensor kinase activity"/>
    <property type="evidence" value="ECO:0007669"/>
    <property type="project" value="InterPro"/>
</dbReference>
<dbReference type="Proteomes" id="UP000281245">
    <property type="component" value="Unassembled WGS sequence"/>
</dbReference>
<dbReference type="Pfam" id="PF00072">
    <property type="entry name" value="Response_reg"/>
    <property type="match status" value="1"/>
</dbReference>
<feature type="region of interest" description="Disordered" evidence="3">
    <location>
        <begin position="479"/>
        <end position="513"/>
    </location>
</feature>
<feature type="compositionally biased region" description="Basic and acidic residues" evidence="3">
    <location>
        <begin position="828"/>
        <end position="838"/>
    </location>
</feature>
<dbReference type="EMBL" id="QWIJ01000067">
    <property type="protein sequence ID" value="RMX88514.1"/>
    <property type="molecule type" value="Genomic_DNA"/>
</dbReference>
<dbReference type="PROSITE" id="PS50110">
    <property type="entry name" value="RESPONSE_REGULATORY"/>
    <property type="match status" value="1"/>
</dbReference>
<dbReference type="CDD" id="cd00082">
    <property type="entry name" value="HisKA"/>
    <property type="match status" value="1"/>
</dbReference>
<dbReference type="InterPro" id="IPR036890">
    <property type="entry name" value="HATPase_C_sf"/>
</dbReference>
<dbReference type="Gene3D" id="3.30.450.20">
    <property type="entry name" value="PAS domain"/>
    <property type="match status" value="2"/>
</dbReference>
<feature type="compositionally biased region" description="Basic residues" evidence="3">
    <location>
        <begin position="726"/>
        <end position="737"/>
    </location>
</feature>
<evidence type="ECO:0008006" key="8">
    <source>
        <dbReference type="Google" id="ProtNLM"/>
    </source>
</evidence>
<protein>
    <recommendedName>
        <fullName evidence="8">Histidine kinase domain-containing protein</fullName>
    </recommendedName>
</protein>
<dbReference type="PANTHER" id="PTHR43719:SF30">
    <property type="entry name" value="TWO-COMPONENT SYSTEM RESPONSE REGULATOR"/>
    <property type="match status" value="1"/>
</dbReference>
<accession>A0A3M6XCG1</accession>
<feature type="compositionally biased region" description="Polar residues" evidence="3">
    <location>
        <begin position="814"/>
        <end position="827"/>
    </location>
</feature>